<evidence type="ECO:0000256" key="1">
    <source>
        <dbReference type="ARBA" id="ARBA00001933"/>
    </source>
</evidence>
<evidence type="ECO:0000256" key="6">
    <source>
        <dbReference type="ARBA" id="ARBA00018679"/>
    </source>
</evidence>
<dbReference type="InterPro" id="IPR004450">
    <property type="entry name" value="Thr_synthase-like"/>
</dbReference>
<dbReference type="eggNOG" id="COG0498">
    <property type="taxonomic scope" value="Bacteria"/>
</dbReference>
<dbReference type="FunFam" id="3.40.50.1100:FF:000014">
    <property type="entry name" value="Threonine synthase"/>
    <property type="match status" value="1"/>
</dbReference>
<feature type="modified residue" description="N6-(pyridoxal phosphate)lysine" evidence="15">
    <location>
        <position position="98"/>
    </location>
</feature>
<dbReference type="KEGG" id="mcu:HMPREF0573_10379"/>
<evidence type="ECO:0000256" key="9">
    <source>
        <dbReference type="ARBA" id="ARBA00022898"/>
    </source>
</evidence>
<keyword evidence="8 13" id="KW-0791">Threonine biosynthesis</keyword>
<dbReference type="InterPro" id="IPR026260">
    <property type="entry name" value="Thr_Synthase_bac/arc"/>
</dbReference>
<dbReference type="InterPro" id="IPR050214">
    <property type="entry name" value="Cys_Synth/Cystath_Beta-Synth"/>
</dbReference>
<dbReference type="CDD" id="cd01563">
    <property type="entry name" value="Thr-synth_1"/>
    <property type="match status" value="1"/>
</dbReference>
<dbReference type="InterPro" id="IPR000634">
    <property type="entry name" value="Ser/Thr_deHydtase_PyrdxlP-BS"/>
</dbReference>
<dbReference type="HOGENOM" id="CLU_028142_0_0_11"/>
<evidence type="ECO:0000256" key="8">
    <source>
        <dbReference type="ARBA" id="ARBA00022697"/>
    </source>
</evidence>
<dbReference type="Gene3D" id="3.40.50.1100">
    <property type="match status" value="2"/>
</dbReference>
<comment type="catalytic activity">
    <reaction evidence="11 13">
        <text>O-phospho-L-homoserine + H2O = L-threonine + phosphate</text>
        <dbReference type="Rhea" id="RHEA:10840"/>
        <dbReference type="ChEBI" id="CHEBI:15377"/>
        <dbReference type="ChEBI" id="CHEBI:43474"/>
        <dbReference type="ChEBI" id="CHEBI:57590"/>
        <dbReference type="ChEBI" id="CHEBI:57926"/>
        <dbReference type="EC" id="4.2.3.1"/>
    </reaction>
</comment>
<dbReference type="Proteomes" id="UP000006742">
    <property type="component" value="Chromosome"/>
</dbReference>
<evidence type="ECO:0000259" key="16">
    <source>
        <dbReference type="Pfam" id="PF00291"/>
    </source>
</evidence>
<keyword evidence="9 13" id="KW-0663">Pyridoxal phosphate</keyword>
<dbReference type="EMBL" id="CP001992">
    <property type="protein sequence ID" value="ADI66698.1"/>
    <property type="molecule type" value="Genomic_DNA"/>
</dbReference>
<evidence type="ECO:0000256" key="2">
    <source>
        <dbReference type="ARBA" id="ARBA00003648"/>
    </source>
</evidence>
<dbReference type="PANTHER" id="PTHR10314">
    <property type="entry name" value="CYSTATHIONINE BETA-SYNTHASE"/>
    <property type="match status" value="1"/>
</dbReference>
<dbReference type="UniPathway" id="UPA00050">
    <property type="reaction ID" value="UER00065"/>
</dbReference>
<dbReference type="AlphaFoldDB" id="D6ZIZ9"/>
<protein>
    <recommendedName>
        <fullName evidence="6 12">Threonine synthase</fullName>
        <ecNumber evidence="5 12">4.2.3.1</ecNumber>
    </recommendedName>
</protein>
<evidence type="ECO:0000313" key="17">
    <source>
        <dbReference type="EMBL" id="ADI66698.1"/>
    </source>
</evidence>
<dbReference type="GO" id="GO:0004795">
    <property type="term" value="F:threonine synthase activity"/>
    <property type="evidence" value="ECO:0007669"/>
    <property type="project" value="UniProtKB-UniRule"/>
</dbReference>
<dbReference type="GO" id="GO:0030170">
    <property type="term" value="F:pyridoxal phosphate binding"/>
    <property type="evidence" value="ECO:0007669"/>
    <property type="project" value="InterPro"/>
</dbReference>
<evidence type="ECO:0000256" key="5">
    <source>
        <dbReference type="ARBA" id="ARBA00013028"/>
    </source>
</evidence>
<dbReference type="PIRSF" id="PIRSF038945">
    <property type="entry name" value="Thr_synthase"/>
    <property type="match status" value="1"/>
</dbReference>
<comment type="cofactor">
    <cofactor evidence="1 13 14">
        <name>pyridoxal 5'-phosphate</name>
        <dbReference type="ChEBI" id="CHEBI:597326"/>
    </cofactor>
</comment>
<evidence type="ECO:0000313" key="18">
    <source>
        <dbReference type="Proteomes" id="UP000006742"/>
    </source>
</evidence>
<dbReference type="EC" id="4.2.3.1" evidence="5 12"/>
<dbReference type="Pfam" id="PF00291">
    <property type="entry name" value="PALP"/>
    <property type="match status" value="1"/>
</dbReference>
<evidence type="ECO:0000256" key="7">
    <source>
        <dbReference type="ARBA" id="ARBA00022605"/>
    </source>
</evidence>
<evidence type="ECO:0000256" key="4">
    <source>
        <dbReference type="ARBA" id="ARBA00005517"/>
    </source>
</evidence>
<evidence type="ECO:0000256" key="3">
    <source>
        <dbReference type="ARBA" id="ARBA00004979"/>
    </source>
</evidence>
<sequence length="403" mass="42192">MPKPAPSRAKTVEVIETTIKEQPNMAQMWSGLLEEYRNRLPLEPSDPVVTLFEGNTPLIRARRVEQRIGALSDKAGVDTTGTEVYVKFEGANPTGSFKDRGMTMAMTKVKAAGTQMVACASTGNTSASAAAYSVAAGVGCAVILPAGKIALGKLAQAVMHGAKLIAVDGNFDDCLRITRELTEKYPVDLVNSINPYRLQGQKTAAFEICDAFGDAPDIHCLPVGNAGNISAYWMGYNEYFGRKVASSIEDSAQKLKPQTTKLPQMWGIQANGAAPFVAGHPIENPETIATAIRIGNPASWDYATAARDDSGGLITAVSDAAIMQAQSIIAAEVGVFCEPASAAPVAGLLALAEQGKVPGGVRIVCTLTGNGLKDTATAMEAKGNMTPPVIAPSLQAAVRELGL</sequence>
<accession>D6ZIZ9</accession>
<reference evidence="18" key="1">
    <citation type="submission" date="2010-03" db="EMBL/GenBank/DDBJ databases">
        <title>Complete sequence of Mobiluncus curtisii ATCC 43063.</title>
        <authorList>
            <person name="Muzny D."/>
            <person name="Qin X."/>
            <person name="Deng J."/>
            <person name="Jiang H."/>
            <person name="Liu Y."/>
            <person name="Qu J."/>
            <person name="Song X.-Z."/>
            <person name="Zhang L."/>
            <person name="Thornton R."/>
            <person name="Coyle M."/>
            <person name="Francisco L."/>
            <person name="Jackson L."/>
            <person name="Javaid M."/>
            <person name="Korchina V."/>
            <person name="Kovar C."/>
            <person name="Mata R."/>
            <person name="Mathew T."/>
            <person name="Ngo R."/>
            <person name="Nguyen L."/>
            <person name="Nguyen N."/>
            <person name="Okwuonu G."/>
            <person name="Ongeri F."/>
            <person name="Pham C."/>
            <person name="Simmons D."/>
            <person name="Wilczek-Boney K."/>
            <person name="Hale W."/>
            <person name="Jakkamsetti A."/>
            <person name="Pham P."/>
            <person name="Ruth R."/>
            <person name="San Lucas F."/>
            <person name="Warren J."/>
            <person name="Zhang J."/>
            <person name="Zhao Z."/>
            <person name="Zhou C."/>
            <person name="Zhu D."/>
            <person name="Lee S."/>
            <person name="Bess C."/>
            <person name="Blankenburg K."/>
            <person name="Forbes L."/>
            <person name="Fu Q."/>
            <person name="Gubbala S."/>
            <person name="Hirani K."/>
            <person name="Jayaseelan J.C."/>
            <person name="Lara F."/>
            <person name="Munidasa M."/>
            <person name="Palculict T."/>
            <person name="Patil S."/>
            <person name="Pu L.-L."/>
            <person name="Saada N."/>
            <person name="Tang L."/>
            <person name="Weissenberger G."/>
            <person name="Zhu Y."/>
            <person name="Hemphill L."/>
            <person name="Shang Y."/>
            <person name="Youmans B."/>
            <person name="Ayvaz T."/>
            <person name="Ross M."/>
            <person name="Santibanez J."/>
            <person name="Aqrawi P."/>
            <person name="Gross S."/>
            <person name="Joshi V."/>
            <person name="Fowler G."/>
            <person name="Nazareth L."/>
            <person name="Reid J."/>
            <person name="Worley K."/>
            <person name="Petrosino J."/>
            <person name="Highlander S."/>
            <person name="Gibbs R."/>
            <person name="Gibbs R."/>
        </authorList>
    </citation>
    <scope>NUCLEOTIDE SEQUENCE [LARGE SCALE GENOMIC DNA]</scope>
    <source>
        <strain evidence="18">ATCC 43063 / DSM 2711 / V125</strain>
    </source>
</reference>
<proteinExistence type="inferred from homology"/>
<dbReference type="InterPro" id="IPR036052">
    <property type="entry name" value="TrpB-like_PALP_sf"/>
</dbReference>
<organism evidence="17 18">
    <name type="scientific">Mobiluncus curtisii (strain ATCC 43063 / DSM 2711 / V125)</name>
    <name type="common">Falcivibrio vaginalis</name>
    <dbReference type="NCBI Taxonomy" id="548479"/>
    <lineage>
        <taxon>Bacteria</taxon>
        <taxon>Bacillati</taxon>
        <taxon>Actinomycetota</taxon>
        <taxon>Actinomycetes</taxon>
        <taxon>Actinomycetales</taxon>
        <taxon>Actinomycetaceae</taxon>
        <taxon>Mobiluncus</taxon>
    </lineage>
</organism>
<evidence type="ECO:0000256" key="12">
    <source>
        <dbReference type="NCBIfam" id="TIGR00260"/>
    </source>
</evidence>
<evidence type="ECO:0000256" key="10">
    <source>
        <dbReference type="ARBA" id="ARBA00023239"/>
    </source>
</evidence>
<comment type="similarity">
    <text evidence="4 13">Belongs to the threonine synthase family.</text>
</comment>
<keyword evidence="7 13" id="KW-0028">Amino-acid biosynthesis</keyword>
<comment type="pathway">
    <text evidence="3 13">Amino-acid biosynthesis; L-threonine biosynthesis; L-threonine from L-aspartate: step 5/5.</text>
</comment>
<evidence type="ECO:0000256" key="13">
    <source>
        <dbReference type="PIRNR" id="PIRNR038945"/>
    </source>
</evidence>
<dbReference type="STRING" id="548479.HMPREF0573_10379"/>
<feature type="domain" description="Tryptophan synthase beta chain-like PALP" evidence="16">
    <location>
        <begin position="49"/>
        <end position="369"/>
    </location>
</feature>
<dbReference type="GO" id="GO:0009088">
    <property type="term" value="P:threonine biosynthetic process"/>
    <property type="evidence" value="ECO:0007669"/>
    <property type="project" value="UniProtKB-UniRule"/>
</dbReference>
<gene>
    <name evidence="17" type="primary">thrC</name>
    <name evidence="17" type="ordered locus">HMPREF0573_10379</name>
</gene>
<feature type="binding site" evidence="14">
    <location>
        <position position="124"/>
    </location>
    <ligand>
        <name>pyridoxal 5'-phosphate</name>
        <dbReference type="ChEBI" id="CHEBI:597326"/>
    </ligand>
</feature>
<dbReference type="NCBIfam" id="TIGR00260">
    <property type="entry name" value="thrC"/>
    <property type="match status" value="1"/>
</dbReference>
<keyword evidence="10 13" id="KW-0456">Lyase</keyword>
<feature type="binding site" evidence="14">
    <location>
        <position position="368"/>
    </location>
    <ligand>
        <name>pyridoxal 5'-phosphate</name>
        <dbReference type="ChEBI" id="CHEBI:597326"/>
    </ligand>
</feature>
<dbReference type="SUPFAM" id="SSF53686">
    <property type="entry name" value="Tryptophan synthase beta subunit-like PLP-dependent enzymes"/>
    <property type="match status" value="1"/>
</dbReference>
<evidence type="ECO:0000256" key="11">
    <source>
        <dbReference type="ARBA" id="ARBA00049144"/>
    </source>
</evidence>
<name>D6ZIZ9_MOBCV</name>
<dbReference type="PROSITE" id="PS00165">
    <property type="entry name" value="DEHYDRATASE_SER_THR"/>
    <property type="match status" value="1"/>
</dbReference>
<evidence type="ECO:0000256" key="14">
    <source>
        <dbReference type="PIRSR" id="PIRSR038945-1"/>
    </source>
</evidence>
<dbReference type="InterPro" id="IPR001926">
    <property type="entry name" value="TrpB-like_PALP"/>
</dbReference>
<feature type="binding site" evidence="14">
    <location>
        <begin position="224"/>
        <end position="228"/>
    </location>
    <ligand>
        <name>pyridoxal 5'-phosphate</name>
        <dbReference type="ChEBI" id="CHEBI:597326"/>
    </ligand>
</feature>
<evidence type="ECO:0000256" key="15">
    <source>
        <dbReference type="PIRSR" id="PIRSR038945-2"/>
    </source>
</evidence>
<keyword evidence="18" id="KW-1185">Reference proteome</keyword>
<comment type="function">
    <text evidence="2 13">Catalyzes the gamma-elimination of phosphate from L-phosphohomoserine and the beta-addition of water to produce L-threonine.</text>
</comment>